<dbReference type="EMBL" id="CAJNOJ010000005">
    <property type="protein sequence ID" value="CAF0749967.1"/>
    <property type="molecule type" value="Genomic_DNA"/>
</dbReference>
<reference evidence="2" key="1">
    <citation type="submission" date="2021-02" db="EMBL/GenBank/DDBJ databases">
        <authorList>
            <person name="Nowell W R."/>
        </authorList>
    </citation>
    <scope>NUCLEOTIDE SEQUENCE</scope>
</reference>
<accession>A0A813PG12</accession>
<feature type="transmembrane region" description="Helical" evidence="1">
    <location>
        <begin position="230"/>
        <end position="254"/>
    </location>
</feature>
<evidence type="ECO:0000313" key="2">
    <source>
        <dbReference type="EMBL" id="CAF0749967.1"/>
    </source>
</evidence>
<comment type="caution">
    <text evidence="2">The sequence shown here is derived from an EMBL/GenBank/DDBJ whole genome shotgun (WGS) entry which is preliminary data.</text>
</comment>
<gene>
    <name evidence="2" type="ORF">EDS130_LOCUS2228</name>
</gene>
<keyword evidence="1" id="KW-0472">Membrane</keyword>
<keyword evidence="1" id="KW-1133">Transmembrane helix</keyword>
<dbReference type="AlphaFoldDB" id="A0A813PG12"/>
<evidence type="ECO:0000313" key="3">
    <source>
        <dbReference type="Proteomes" id="UP000663852"/>
    </source>
</evidence>
<evidence type="ECO:0000256" key="1">
    <source>
        <dbReference type="SAM" id="Phobius"/>
    </source>
</evidence>
<organism evidence="2 3">
    <name type="scientific">Adineta ricciae</name>
    <name type="common">Rotifer</name>
    <dbReference type="NCBI Taxonomy" id="249248"/>
    <lineage>
        <taxon>Eukaryota</taxon>
        <taxon>Metazoa</taxon>
        <taxon>Spiralia</taxon>
        <taxon>Gnathifera</taxon>
        <taxon>Rotifera</taxon>
        <taxon>Eurotatoria</taxon>
        <taxon>Bdelloidea</taxon>
        <taxon>Adinetida</taxon>
        <taxon>Adinetidae</taxon>
        <taxon>Adineta</taxon>
    </lineage>
</organism>
<keyword evidence="1" id="KW-0812">Transmembrane</keyword>
<sequence length="339" mass="39548">MKSYELLKRCSPSSPHDYYQMFSSLLYFFSDQFQIHLKTLLIVLILQLVLCTKLNTNEELLEQTRAIGGESLDTSNFVLYIDENKARFIEVPYEFMKQRIQDQKMWRRWSIMLSVLCFVFLVILIAYLIHNFRTLTGPFSLCRKNVNENQSDDKINSSHTIDYTQTNNLSMYKTAIDPRQVVSFQTIHDEEYLSQQGPFGLIHFEKNDTYIDWVRIPEENYKQWIYALKFWRTCSIAIGLLSFVFAALVLAYVIHGFRTNSAGPFSCLGEDVSNEKLDLSPGNIPANLQQLALQHQLRLAQQQEQDAQRQKYEAERRLSAMYRNPTTSALLTTQTPIKT</sequence>
<protein>
    <submittedName>
        <fullName evidence="2">Uncharacterized protein</fullName>
    </submittedName>
</protein>
<feature type="transmembrane region" description="Helical" evidence="1">
    <location>
        <begin position="109"/>
        <end position="129"/>
    </location>
</feature>
<dbReference type="Proteomes" id="UP000663852">
    <property type="component" value="Unassembled WGS sequence"/>
</dbReference>
<proteinExistence type="predicted"/>
<dbReference type="OrthoDB" id="10009990at2759"/>
<name>A0A813PG12_ADIRI</name>